<evidence type="ECO:0000256" key="1">
    <source>
        <dbReference type="ARBA" id="ARBA00023002"/>
    </source>
</evidence>
<evidence type="ECO:0000313" key="4">
    <source>
        <dbReference type="EMBL" id="MFB9904000.1"/>
    </source>
</evidence>
<evidence type="ECO:0000259" key="3">
    <source>
        <dbReference type="Pfam" id="PF01494"/>
    </source>
</evidence>
<protein>
    <submittedName>
        <fullName evidence="4">FAD-dependent oxidoreductase</fullName>
    </submittedName>
</protein>
<dbReference type="Proteomes" id="UP001589693">
    <property type="component" value="Unassembled WGS sequence"/>
</dbReference>
<organism evidence="4 5">
    <name type="scientific">Allokutzneria oryzae</name>
    <dbReference type="NCBI Taxonomy" id="1378989"/>
    <lineage>
        <taxon>Bacteria</taxon>
        <taxon>Bacillati</taxon>
        <taxon>Actinomycetota</taxon>
        <taxon>Actinomycetes</taxon>
        <taxon>Pseudonocardiales</taxon>
        <taxon>Pseudonocardiaceae</taxon>
        <taxon>Allokutzneria</taxon>
    </lineage>
</organism>
<gene>
    <name evidence="4" type="ORF">ACFFQA_08615</name>
</gene>
<dbReference type="InterPro" id="IPR036188">
    <property type="entry name" value="FAD/NAD-bd_sf"/>
</dbReference>
<dbReference type="SUPFAM" id="SSF51905">
    <property type="entry name" value="FAD/NAD(P)-binding domain"/>
    <property type="match status" value="1"/>
</dbReference>
<dbReference type="InterPro" id="IPR002938">
    <property type="entry name" value="FAD-bd"/>
</dbReference>
<keyword evidence="5" id="KW-1185">Reference proteome</keyword>
<dbReference type="Gene3D" id="3.50.50.60">
    <property type="entry name" value="FAD/NAD(P)-binding domain"/>
    <property type="match status" value="1"/>
</dbReference>
<comment type="caution">
    <text evidence="4">The sequence shown here is derived from an EMBL/GenBank/DDBJ whole genome shotgun (WGS) entry which is preliminary data.</text>
</comment>
<feature type="domain" description="FAD-binding" evidence="3">
    <location>
        <begin position="7"/>
        <end position="344"/>
    </location>
</feature>
<keyword evidence="2" id="KW-0503">Monooxygenase</keyword>
<dbReference type="EMBL" id="JBHLZU010000007">
    <property type="protein sequence ID" value="MFB9904000.1"/>
    <property type="molecule type" value="Genomic_DNA"/>
</dbReference>
<evidence type="ECO:0000313" key="5">
    <source>
        <dbReference type="Proteomes" id="UP001589693"/>
    </source>
</evidence>
<dbReference type="Pfam" id="PF01494">
    <property type="entry name" value="FAD_binding_3"/>
    <property type="match status" value="1"/>
</dbReference>
<dbReference type="RefSeq" id="WP_377851161.1">
    <property type="nucleotide sequence ID" value="NZ_JBHLZU010000007.1"/>
</dbReference>
<reference evidence="4 5" key="1">
    <citation type="submission" date="2024-09" db="EMBL/GenBank/DDBJ databases">
        <authorList>
            <person name="Sun Q."/>
            <person name="Mori K."/>
        </authorList>
    </citation>
    <scope>NUCLEOTIDE SEQUENCE [LARGE SCALE GENOMIC DNA]</scope>
    <source>
        <strain evidence="4 5">TBRC 7907</strain>
    </source>
</reference>
<name>A0ABV5ZSY2_9PSEU</name>
<keyword evidence="1" id="KW-0560">Oxidoreductase</keyword>
<accession>A0ABV5ZSY2</accession>
<evidence type="ECO:0000256" key="2">
    <source>
        <dbReference type="ARBA" id="ARBA00023033"/>
    </source>
</evidence>
<sequence length="399" mass="42545">MSTARTALVVGGGIAGPVAAMALQKAGVEATVCEAHPSSADGVGGGLGLAPNGLNALGVIGIDEAVRDIGIPVSSMLMRSWTGKRLAEFGEPSGAPIMYTMWRSDLYRVLCDEAARRGVRIRYGARLASAQDDGDGVTASFMDGTRATADILVGADGIRSTVRSLVDPSAPAPSHTGLLGFGGWSSAKVPSTNGAMHMVFGKRAFFSYTVEDNGRVGWFANLPHKERMTSAETTAVGAREWLRVLREVFAGDRVPAVEILRGVDPDELVMTGSLEIMPPAPRWHRGRMVLIGDAAHAPSPSSGQGASQAIEGAVHLARCLRDLPVDAAFQAYEGLRRERVERITAAAARTNRNKAAGPVARVLRDLVMPTMMRLMTKPDQLAWQYDYRIDWDARVPALT</sequence>
<dbReference type="PRINTS" id="PR00420">
    <property type="entry name" value="RNGMNOXGNASE"/>
</dbReference>
<dbReference type="InterPro" id="IPR050493">
    <property type="entry name" value="FAD-dep_Monooxygenase_BioMet"/>
</dbReference>
<dbReference type="PANTHER" id="PTHR13789">
    <property type="entry name" value="MONOOXYGENASE"/>
    <property type="match status" value="1"/>
</dbReference>
<proteinExistence type="predicted"/>
<dbReference type="PANTHER" id="PTHR13789:SF309">
    <property type="entry name" value="PUTATIVE (AFU_ORTHOLOGUE AFUA_6G14510)-RELATED"/>
    <property type="match status" value="1"/>
</dbReference>